<dbReference type="EC" id="1.1.99.-" evidence="2"/>
<evidence type="ECO:0000313" key="3">
    <source>
        <dbReference type="Proteomes" id="UP000339249"/>
    </source>
</evidence>
<organism evidence="2 3">
    <name type="scientific">Raoultella terrigena</name>
    <name type="common">Klebsiella terrigena</name>
    <dbReference type="NCBI Taxonomy" id="577"/>
    <lineage>
        <taxon>Bacteria</taxon>
        <taxon>Pseudomonadati</taxon>
        <taxon>Pseudomonadota</taxon>
        <taxon>Gammaproteobacteria</taxon>
        <taxon>Enterobacterales</taxon>
        <taxon>Enterobacteriaceae</taxon>
        <taxon>Klebsiella/Raoultella group</taxon>
        <taxon>Raoultella</taxon>
    </lineage>
</organism>
<protein>
    <submittedName>
        <fullName evidence="2">Anaerobic sulfatase-maturating enzyme</fullName>
        <ecNumber evidence="2">1.1.99.-</ecNumber>
    </submittedName>
</protein>
<proteinExistence type="predicted"/>
<dbReference type="AlphaFoldDB" id="A0A4U9D7P4"/>
<evidence type="ECO:0000259" key="1">
    <source>
        <dbReference type="Pfam" id="PF13186"/>
    </source>
</evidence>
<dbReference type="InterPro" id="IPR013785">
    <property type="entry name" value="Aldolase_TIM"/>
</dbReference>
<dbReference type="GO" id="GO:0016491">
    <property type="term" value="F:oxidoreductase activity"/>
    <property type="evidence" value="ECO:0007669"/>
    <property type="project" value="UniProtKB-KW"/>
</dbReference>
<accession>A0A4U9D7P4</accession>
<reference evidence="2 3" key="1">
    <citation type="submission" date="2019-04" db="EMBL/GenBank/DDBJ databases">
        <authorList>
            <consortium name="Pathogen Informatics"/>
        </authorList>
    </citation>
    <scope>NUCLEOTIDE SEQUENCE [LARGE SCALE GENOMIC DNA]</scope>
    <source>
        <strain evidence="2 3">NCTC9185</strain>
    </source>
</reference>
<dbReference type="InterPro" id="IPR023885">
    <property type="entry name" value="4Fe4S-binding_SPASM_dom"/>
</dbReference>
<dbReference type="Gene3D" id="3.20.20.70">
    <property type="entry name" value="Aldolase class I"/>
    <property type="match status" value="1"/>
</dbReference>
<gene>
    <name evidence="2" type="primary">chuR_2</name>
    <name evidence="2" type="ORF">NCTC9185_03816</name>
</gene>
<dbReference type="EMBL" id="CABDVU010000001">
    <property type="protein sequence ID" value="VTN11855.1"/>
    <property type="molecule type" value="Genomic_DNA"/>
</dbReference>
<dbReference type="Proteomes" id="UP000339249">
    <property type="component" value="Unassembled WGS sequence"/>
</dbReference>
<keyword evidence="2" id="KW-0560">Oxidoreductase</keyword>
<evidence type="ECO:0000313" key="2">
    <source>
        <dbReference type="EMBL" id="VTN11855.1"/>
    </source>
</evidence>
<dbReference type="Pfam" id="PF13186">
    <property type="entry name" value="SPASM"/>
    <property type="match status" value="1"/>
</dbReference>
<sequence>MMGMPAQICTTSEFCGKGLAIEKNGDVFSCDHYVYPQYQMGNIADNTLARMAFFRAPAGVQYG</sequence>
<feature type="domain" description="4Fe4S-binding SPASM" evidence="1">
    <location>
        <begin position="17"/>
        <end position="50"/>
    </location>
</feature>
<dbReference type="NCBIfam" id="TIGR04085">
    <property type="entry name" value="rSAM_more_4Fe4S"/>
    <property type="match status" value="1"/>
</dbReference>
<name>A0A4U9D7P4_RAOTE</name>